<name>A0A432WT85_9GAMM</name>
<gene>
    <name evidence="2" type="ORF">CWE13_09070</name>
</gene>
<keyword evidence="3" id="KW-1185">Reference proteome</keyword>
<dbReference type="Proteomes" id="UP000286934">
    <property type="component" value="Unassembled WGS sequence"/>
</dbReference>
<dbReference type="OrthoDB" id="9848688at2"/>
<evidence type="ECO:0000313" key="2">
    <source>
        <dbReference type="EMBL" id="RUO36983.1"/>
    </source>
</evidence>
<proteinExistence type="predicted"/>
<reference evidence="3" key="1">
    <citation type="journal article" date="2018" name="Front. Microbiol.">
        <title>Genome-Based Analysis Reveals the Taxonomy and Diversity of the Family Idiomarinaceae.</title>
        <authorList>
            <person name="Liu Y."/>
            <person name="Lai Q."/>
            <person name="Shao Z."/>
        </authorList>
    </citation>
    <scope>NUCLEOTIDE SEQUENCE [LARGE SCALE GENOMIC DNA]</scope>
    <source>
        <strain evidence="3">AIS</strain>
    </source>
</reference>
<protein>
    <submittedName>
        <fullName evidence="2">Uncharacterized protein</fullName>
    </submittedName>
</protein>
<dbReference type="AlphaFoldDB" id="A0A432WT85"/>
<accession>A0A432WT85</accession>
<keyword evidence="1" id="KW-0812">Transmembrane</keyword>
<evidence type="ECO:0000256" key="1">
    <source>
        <dbReference type="SAM" id="Phobius"/>
    </source>
</evidence>
<dbReference type="RefSeq" id="WP_126807902.1">
    <property type="nucleotide sequence ID" value="NZ_PIPP01000003.1"/>
</dbReference>
<dbReference type="EMBL" id="PIPP01000003">
    <property type="protein sequence ID" value="RUO36983.1"/>
    <property type="molecule type" value="Genomic_DNA"/>
</dbReference>
<feature type="transmembrane region" description="Helical" evidence="1">
    <location>
        <begin position="20"/>
        <end position="39"/>
    </location>
</feature>
<keyword evidence="1" id="KW-1133">Transmembrane helix</keyword>
<organism evidence="2 3">
    <name type="scientific">Aliidiomarina shirensis</name>
    <dbReference type="NCBI Taxonomy" id="1048642"/>
    <lineage>
        <taxon>Bacteria</taxon>
        <taxon>Pseudomonadati</taxon>
        <taxon>Pseudomonadota</taxon>
        <taxon>Gammaproteobacteria</taxon>
        <taxon>Alteromonadales</taxon>
        <taxon>Idiomarinaceae</taxon>
        <taxon>Aliidiomarina</taxon>
    </lineage>
</organism>
<keyword evidence="1" id="KW-0472">Membrane</keyword>
<comment type="caution">
    <text evidence="2">The sequence shown here is derived from an EMBL/GenBank/DDBJ whole genome shotgun (WGS) entry which is preliminary data.</text>
</comment>
<evidence type="ECO:0000313" key="3">
    <source>
        <dbReference type="Proteomes" id="UP000286934"/>
    </source>
</evidence>
<sequence>MVDFISPVAQRMQRQVRLSCLEIALALLMLITFSVWQYTALPLELPPESKHQLQQGYQPPSVLKPHPLFSQLQLIRELGGNFHAPDGRSYSALSEQAPDFQLRRIYFQDGVAKLNWVLKSALDVQKITPLEASGWQIENADLHEESSFPPYSWALDLELSLKPEGAQGNGEEQHEE</sequence>